<accession>A0ABN8YKK3</accession>
<gene>
    <name evidence="1" type="ORF">MRATA1EN1_LOCUS11060</name>
</gene>
<reference evidence="1" key="1">
    <citation type="submission" date="2023-04" db="EMBL/GenBank/DDBJ databases">
        <authorList>
            <consortium name="ELIXIR-Norway"/>
        </authorList>
    </citation>
    <scope>NUCLEOTIDE SEQUENCE [LARGE SCALE GENOMIC DNA]</scope>
</reference>
<evidence type="ECO:0000313" key="2">
    <source>
        <dbReference type="Proteomes" id="UP001176941"/>
    </source>
</evidence>
<dbReference type="Proteomes" id="UP001176941">
    <property type="component" value="Chromosome 20"/>
</dbReference>
<sequence length="103" mass="11477">MGGILYEFPGDNLLQERFSPETLLKIIIKFLNQEGEVKPVRLDAQTTSWQQTELISPGFLTVREDGWIKLQRACCPLQVSQREGSSHATVSSILSLSCVVLSV</sequence>
<dbReference type="EMBL" id="OX459956">
    <property type="protein sequence ID" value="CAI9162098.1"/>
    <property type="molecule type" value="Genomic_DNA"/>
</dbReference>
<evidence type="ECO:0000313" key="1">
    <source>
        <dbReference type="EMBL" id="CAI9162098.1"/>
    </source>
</evidence>
<protein>
    <submittedName>
        <fullName evidence="1">Uncharacterized protein</fullName>
    </submittedName>
</protein>
<keyword evidence="2" id="KW-1185">Reference proteome</keyword>
<organism evidence="1 2">
    <name type="scientific">Rangifer tarandus platyrhynchus</name>
    <name type="common">Svalbard reindeer</name>
    <dbReference type="NCBI Taxonomy" id="3082113"/>
    <lineage>
        <taxon>Eukaryota</taxon>
        <taxon>Metazoa</taxon>
        <taxon>Chordata</taxon>
        <taxon>Craniata</taxon>
        <taxon>Vertebrata</taxon>
        <taxon>Euteleostomi</taxon>
        <taxon>Mammalia</taxon>
        <taxon>Eutheria</taxon>
        <taxon>Laurasiatheria</taxon>
        <taxon>Artiodactyla</taxon>
        <taxon>Ruminantia</taxon>
        <taxon>Pecora</taxon>
        <taxon>Cervidae</taxon>
        <taxon>Odocoileinae</taxon>
        <taxon>Rangifer</taxon>
    </lineage>
</organism>
<proteinExistence type="predicted"/>
<name>A0ABN8YKK3_RANTA</name>